<protein>
    <submittedName>
        <fullName evidence="1">Uncharacterized protein</fullName>
    </submittedName>
</protein>
<sequence>MTFVRRRFCKPSVIEMTAAHIRLTCSLKVELQDKISESIHLKRAVIRDENTLYLALQEVSEWHPLLSRANTLWFEYDDQLLATLKECPWDLDDQQIAILTGRTTEEIEDRLTHPYVVTARKIAKVDWWPMRTRTWMAKLAEREMVQLKHSFATHLLSSRGKGCPTGYIIPSWADTEEAVLECAGVYLHNKRPFGRAA</sequence>
<name>A0ABY6UID1_BIOOC</name>
<proteinExistence type="predicted"/>
<accession>A0ABY6UID1</accession>
<evidence type="ECO:0000313" key="2">
    <source>
        <dbReference type="Proteomes" id="UP000766486"/>
    </source>
</evidence>
<evidence type="ECO:0000313" key="1">
    <source>
        <dbReference type="EMBL" id="VUC29799.1"/>
    </source>
</evidence>
<keyword evidence="2" id="KW-1185">Reference proteome</keyword>
<comment type="caution">
    <text evidence="1">The sequence shown here is derived from an EMBL/GenBank/DDBJ whole genome shotgun (WGS) entry which is preliminary data.</text>
</comment>
<gene>
    <name evidence="1" type="ORF">CLO192961_LOCUS268158</name>
</gene>
<dbReference type="Proteomes" id="UP000766486">
    <property type="component" value="Unassembled WGS sequence"/>
</dbReference>
<dbReference type="EMBL" id="CABFNS010000810">
    <property type="protein sequence ID" value="VUC29799.1"/>
    <property type="molecule type" value="Genomic_DNA"/>
</dbReference>
<organism evidence="1 2">
    <name type="scientific">Bionectria ochroleuca</name>
    <name type="common">Gliocladium roseum</name>
    <dbReference type="NCBI Taxonomy" id="29856"/>
    <lineage>
        <taxon>Eukaryota</taxon>
        <taxon>Fungi</taxon>
        <taxon>Dikarya</taxon>
        <taxon>Ascomycota</taxon>
        <taxon>Pezizomycotina</taxon>
        <taxon>Sordariomycetes</taxon>
        <taxon>Hypocreomycetidae</taxon>
        <taxon>Hypocreales</taxon>
        <taxon>Bionectriaceae</taxon>
        <taxon>Clonostachys</taxon>
    </lineage>
</organism>
<reference evidence="1 2" key="1">
    <citation type="submission" date="2019-06" db="EMBL/GenBank/DDBJ databases">
        <authorList>
            <person name="Broberg M."/>
        </authorList>
    </citation>
    <scope>NUCLEOTIDE SEQUENCE [LARGE SCALE GENOMIC DNA]</scope>
</reference>